<dbReference type="Pfam" id="PF00583">
    <property type="entry name" value="Acetyltransf_1"/>
    <property type="match status" value="1"/>
</dbReference>
<protein>
    <submittedName>
        <fullName evidence="4">GNAT family acetyltransferase</fullName>
    </submittedName>
</protein>
<dbReference type="AlphaFoldDB" id="D9WM55"/>
<name>D9WM55_9ACTN</name>
<reference evidence="4 5" key="1">
    <citation type="submission" date="2009-02" db="EMBL/GenBank/DDBJ databases">
        <title>Annotation of Streptomyces hygroscopicus strain ATCC 53653.</title>
        <authorList>
            <consortium name="The Broad Institute Genome Sequencing Platform"/>
            <consortium name="Broad Institute Microbial Sequencing Center"/>
            <person name="Fischbach M."/>
            <person name="Godfrey P."/>
            <person name="Ward D."/>
            <person name="Young S."/>
            <person name="Zeng Q."/>
            <person name="Koehrsen M."/>
            <person name="Alvarado L."/>
            <person name="Berlin A.M."/>
            <person name="Bochicchio J."/>
            <person name="Borenstein D."/>
            <person name="Chapman S.B."/>
            <person name="Chen Z."/>
            <person name="Engels R."/>
            <person name="Freedman E."/>
            <person name="Gellesch M."/>
            <person name="Goldberg J."/>
            <person name="Griggs A."/>
            <person name="Gujja S."/>
            <person name="Heilman E.R."/>
            <person name="Heiman D.I."/>
            <person name="Hepburn T.A."/>
            <person name="Howarth C."/>
            <person name="Jen D."/>
            <person name="Larson L."/>
            <person name="Lewis B."/>
            <person name="Mehta T."/>
            <person name="Park D."/>
            <person name="Pearson M."/>
            <person name="Richards J."/>
            <person name="Roberts A."/>
            <person name="Saif S."/>
            <person name="Shea T.D."/>
            <person name="Shenoy N."/>
            <person name="Sisk P."/>
            <person name="Stolte C."/>
            <person name="Sykes S.N."/>
            <person name="Thomson T."/>
            <person name="Walk T."/>
            <person name="White J."/>
            <person name="Yandava C."/>
            <person name="Straight P."/>
            <person name="Clardy J."/>
            <person name="Hung D."/>
            <person name="Kolter R."/>
            <person name="Mekalanos J."/>
            <person name="Walker S."/>
            <person name="Walsh C.T."/>
            <person name="Wieland-Brown L.C."/>
            <person name="Haas B."/>
            <person name="Nusbaum C."/>
            <person name="Birren B."/>
        </authorList>
    </citation>
    <scope>NUCLEOTIDE SEQUENCE [LARGE SCALE GENOMIC DNA]</scope>
    <source>
        <strain evidence="4 5">ATCC 53653</strain>
    </source>
</reference>
<evidence type="ECO:0000313" key="4">
    <source>
        <dbReference type="EMBL" id="EFL25758.1"/>
    </source>
</evidence>
<keyword evidence="5" id="KW-1185">Reference proteome</keyword>
<dbReference type="SUPFAM" id="SSF55729">
    <property type="entry name" value="Acyl-CoA N-acyltransferases (Nat)"/>
    <property type="match status" value="1"/>
</dbReference>
<gene>
    <name evidence="4" type="ORF">SSOG_05472</name>
</gene>
<evidence type="ECO:0000256" key="2">
    <source>
        <dbReference type="ARBA" id="ARBA00023315"/>
    </source>
</evidence>
<evidence type="ECO:0000259" key="3">
    <source>
        <dbReference type="PROSITE" id="PS51186"/>
    </source>
</evidence>
<dbReference type="Proteomes" id="UP000003963">
    <property type="component" value="Unassembled WGS sequence"/>
</dbReference>
<dbReference type="InterPro" id="IPR000182">
    <property type="entry name" value="GNAT_dom"/>
</dbReference>
<evidence type="ECO:0000313" key="5">
    <source>
        <dbReference type="Proteomes" id="UP000003963"/>
    </source>
</evidence>
<dbReference type="Gene3D" id="3.40.630.30">
    <property type="match status" value="1"/>
</dbReference>
<sequence length="168" mass="17604">MPASQIRPRRDQDLAACVGALATVQRADRYPVHWPDDPEGWLTPDGMLGAWVAAEGTAVLGHVMLTRTDPALADAIGAPAEGLAAVARLFVTTAARRRGLAAELLGHAARAAVADGLRPVLEVDSGATAAIGLYERAGWRFVRAMTADWHTADGRLAVVHAYSGPAGH</sequence>
<keyword evidence="1 4" id="KW-0808">Transferase</keyword>
<dbReference type="HOGENOM" id="CLU_123909_1_0_11"/>
<dbReference type="PANTHER" id="PTHR43877:SF2">
    <property type="entry name" value="AMINOALKYLPHOSPHONATE N-ACETYLTRANSFERASE-RELATED"/>
    <property type="match status" value="1"/>
</dbReference>
<dbReference type="EMBL" id="GG657754">
    <property type="protein sequence ID" value="EFL25758.1"/>
    <property type="molecule type" value="Genomic_DNA"/>
</dbReference>
<proteinExistence type="predicted"/>
<dbReference type="InterPro" id="IPR016181">
    <property type="entry name" value="Acyl_CoA_acyltransferase"/>
</dbReference>
<evidence type="ECO:0000256" key="1">
    <source>
        <dbReference type="ARBA" id="ARBA00022679"/>
    </source>
</evidence>
<dbReference type="RefSeq" id="WP_009717560.1">
    <property type="nucleotide sequence ID" value="NZ_GG657754.1"/>
</dbReference>
<keyword evidence="2" id="KW-0012">Acyltransferase</keyword>
<dbReference type="GO" id="GO:0016747">
    <property type="term" value="F:acyltransferase activity, transferring groups other than amino-acyl groups"/>
    <property type="evidence" value="ECO:0007669"/>
    <property type="project" value="InterPro"/>
</dbReference>
<dbReference type="PROSITE" id="PS51186">
    <property type="entry name" value="GNAT"/>
    <property type="match status" value="1"/>
</dbReference>
<dbReference type="InterPro" id="IPR050832">
    <property type="entry name" value="Bact_Acetyltransf"/>
</dbReference>
<dbReference type="CDD" id="cd04301">
    <property type="entry name" value="NAT_SF"/>
    <property type="match status" value="1"/>
</dbReference>
<dbReference type="PANTHER" id="PTHR43877">
    <property type="entry name" value="AMINOALKYLPHOSPHONATE N-ACETYLTRANSFERASE-RELATED-RELATED"/>
    <property type="match status" value="1"/>
</dbReference>
<feature type="domain" description="N-acetyltransferase" evidence="3">
    <location>
        <begin position="4"/>
        <end position="165"/>
    </location>
</feature>
<accession>D9WM55</accession>
<dbReference type="STRING" id="457427.SSOG_05472"/>
<organism evidence="4 5">
    <name type="scientific">Streptomyces himastatinicus ATCC 53653</name>
    <dbReference type="NCBI Taxonomy" id="457427"/>
    <lineage>
        <taxon>Bacteria</taxon>
        <taxon>Bacillati</taxon>
        <taxon>Actinomycetota</taxon>
        <taxon>Actinomycetes</taxon>
        <taxon>Kitasatosporales</taxon>
        <taxon>Streptomycetaceae</taxon>
        <taxon>Streptomyces</taxon>
        <taxon>Streptomyces violaceusniger group</taxon>
    </lineage>
</organism>